<feature type="compositionally biased region" description="Polar residues" evidence="1">
    <location>
        <begin position="232"/>
        <end position="253"/>
    </location>
</feature>
<dbReference type="RefSeq" id="XP_004336415.1">
    <property type="nucleotide sequence ID" value="XM_004336367.1"/>
</dbReference>
<feature type="compositionally biased region" description="Low complexity" evidence="1">
    <location>
        <begin position="170"/>
        <end position="181"/>
    </location>
</feature>
<gene>
    <name evidence="2" type="ORF">ACA1_380790</name>
</gene>
<protein>
    <submittedName>
        <fullName evidence="2">Uncharacterized protein</fullName>
    </submittedName>
</protein>
<feature type="compositionally biased region" description="Low complexity" evidence="1">
    <location>
        <begin position="270"/>
        <end position="285"/>
    </location>
</feature>
<feature type="compositionally biased region" description="Low complexity" evidence="1">
    <location>
        <begin position="124"/>
        <end position="133"/>
    </location>
</feature>
<feature type="region of interest" description="Disordered" evidence="1">
    <location>
        <begin position="60"/>
        <end position="379"/>
    </location>
</feature>
<evidence type="ECO:0000313" key="3">
    <source>
        <dbReference type="Proteomes" id="UP000011083"/>
    </source>
</evidence>
<evidence type="ECO:0000256" key="1">
    <source>
        <dbReference type="SAM" id="MobiDB-lite"/>
    </source>
</evidence>
<feature type="region of interest" description="Disordered" evidence="1">
    <location>
        <begin position="399"/>
        <end position="445"/>
    </location>
</feature>
<dbReference type="EMBL" id="KB008053">
    <property type="protein sequence ID" value="ELR14402.1"/>
    <property type="molecule type" value="Genomic_DNA"/>
</dbReference>
<dbReference type="VEuPathDB" id="AmoebaDB:ACA1_380790"/>
<evidence type="ECO:0000313" key="2">
    <source>
        <dbReference type="EMBL" id="ELR14402.1"/>
    </source>
</evidence>
<reference evidence="2 3" key="1">
    <citation type="journal article" date="2013" name="Genome Biol.">
        <title>Genome of Acanthamoeba castellanii highlights extensive lateral gene transfer and early evolution of tyrosine kinase signaling.</title>
        <authorList>
            <person name="Clarke M."/>
            <person name="Lohan A.J."/>
            <person name="Liu B."/>
            <person name="Lagkouvardos I."/>
            <person name="Roy S."/>
            <person name="Zafar N."/>
            <person name="Bertelli C."/>
            <person name="Schilde C."/>
            <person name="Kianianmomeni A."/>
            <person name="Burglin T.R."/>
            <person name="Frech C."/>
            <person name="Turcotte B."/>
            <person name="Kopec K.O."/>
            <person name="Synnott J.M."/>
            <person name="Choo C."/>
            <person name="Paponov I."/>
            <person name="Finkler A."/>
            <person name="Soon Heng Tan C."/>
            <person name="Hutchins A.P."/>
            <person name="Weinmeier T."/>
            <person name="Rattei T."/>
            <person name="Chu J.S."/>
            <person name="Gimenez G."/>
            <person name="Irimia M."/>
            <person name="Rigden D.J."/>
            <person name="Fitzpatrick D.A."/>
            <person name="Lorenzo-Morales J."/>
            <person name="Bateman A."/>
            <person name="Chiu C.H."/>
            <person name="Tang P."/>
            <person name="Hegemann P."/>
            <person name="Fromm H."/>
            <person name="Raoult D."/>
            <person name="Greub G."/>
            <person name="Miranda-Saavedra D."/>
            <person name="Chen N."/>
            <person name="Nash P."/>
            <person name="Ginger M.L."/>
            <person name="Horn M."/>
            <person name="Schaap P."/>
            <person name="Caler L."/>
            <person name="Loftus B."/>
        </authorList>
    </citation>
    <scope>NUCLEOTIDE SEQUENCE [LARGE SCALE GENOMIC DNA]</scope>
    <source>
        <strain evidence="2 3">Neff</strain>
    </source>
</reference>
<proteinExistence type="predicted"/>
<feature type="compositionally biased region" description="Polar residues" evidence="1">
    <location>
        <begin position="399"/>
        <end position="418"/>
    </location>
</feature>
<accession>L8GN40</accession>
<feature type="compositionally biased region" description="Low complexity" evidence="1">
    <location>
        <begin position="220"/>
        <end position="231"/>
    </location>
</feature>
<feature type="compositionally biased region" description="Low complexity" evidence="1">
    <location>
        <begin position="318"/>
        <end position="343"/>
    </location>
</feature>
<organism evidence="2 3">
    <name type="scientific">Acanthamoeba castellanii (strain ATCC 30010 / Neff)</name>
    <dbReference type="NCBI Taxonomy" id="1257118"/>
    <lineage>
        <taxon>Eukaryota</taxon>
        <taxon>Amoebozoa</taxon>
        <taxon>Discosea</taxon>
        <taxon>Longamoebia</taxon>
        <taxon>Centramoebida</taxon>
        <taxon>Acanthamoebidae</taxon>
        <taxon>Acanthamoeba</taxon>
    </lineage>
</organism>
<sequence>MSIDRPHHLVLKSSIPFLLNDNRQQSPYELYLPAPPRRQWSAPTEVIHIQIDDVDEVHPAGQTSWLDDIKSRESDNEDDEESGYMYESDVAQPPNLPPISSILFTPDPSVGGSPRSSPMCSPRATAATSSSTTGVPLFGSVTSSESSSSSSPLSWLNGPVEDAFSSPRWTSTTTFSPRATTGGAQQYAHSPRDPAVATTPRSEQLPESSGYVFHSSPHSQATGGTTHQQQAWASWTQNGASGSFRTQPTSGTTVYYPLAPLASAPITRNSSSGDAAASPSPRGSRNTSPAAMLSSFRQGAISRSAPSLMPGQQPPNPNNHHQNMHANMGKASTNSNGSWTNSSPRGLASLRQGATSVSSPSLLSSVGGTQSASASPAFPSSLHKLDKLHRQWVMTESRTPTNHSTALMMQSSPHSSPNPDAPHADPLGKRKRGRGSPGASAGGDFTFLHLQVGNDGRLTMVKELN</sequence>
<dbReference type="AlphaFoldDB" id="L8GN40"/>
<keyword evidence="3" id="KW-1185">Reference proteome</keyword>
<feature type="compositionally biased region" description="Low complexity" evidence="1">
    <location>
        <begin position="140"/>
        <end position="154"/>
    </location>
</feature>
<feature type="compositionally biased region" description="Low complexity" evidence="1">
    <location>
        <begin position="356"/>
        <end position="379"/>
    </location>
</feature>
<name>L8GN40_ACACF</name>
<dbReference type="Proteomes" id="UP000011083">
    <property type="component" value="Unassembled WGS sequence"/>
</dbReference>
<dbReference type="KEGG" id="acan:ACA1_380790"/>
<dbReference type="GeneID" id="14914994"/>